<dbReference type="EMBL" id="HBIJ01000011">
    <property type="protein sequence ID" value="CAE0359279.1"/>
    <property type="molecule type" value="Transcribed_RNA"/>
</dbReference>
<accession>A0A7S3JMN3</accession>
<name>A0A7S3JMN3_9STRA</name>
<reference evidence="1" key="1">
    <citation type="submission" date="2021-01" db="EMBL/GenBank/DDBJ databases">
        <authorList>
            <person name="Corre E."/>
            <person name="Pelletier E."/>
            <person name="Niang G."/>
            <person name="Scheremetjew M."/>
            <person name="Finn R."/>
            <person name="Kale V."/>
            <person name="Holt S."/>
            <person name="Cochrane G."/>
            <person name="Meng A."/>
            <person name="Brown T."/>
            <person name="Cohen L."/>
        </authorList>
    </citation>
    <scope>NUCLEOTIDE SEQUENCE</scope>
    <source>
        <strain evidence="1">CCMP1510</strain>
    </source>
</reference>
<protein>
    <recommendedName>
        <fullName evidence="2">Glycosyl transferase family 11</fullName>
    </recommendedName>
</protein>
<gene>
    <name evidence="1" type="ORF">ALAG00032_LOCUS7</name>
</gene>
<evidence type="ECO:0008006" key="2">
    <source>
        <dbReference type="Google" id="ProtNLM"/>
    </source>
</evidence>
<dbReference type="AlphaFoldDB" id="A0A7S3JMN3"/>
<evidence type="ECO:0000313" key="1">
    <source>
        <dbReference type="EMBL" id="CAE0359279.1"/>
    </source>
</evidence>
<proteinExistence type="predicted"/>
<organism evidence="1">
    <name type="scientific">Aureoumbra lagunensis</name>
    <dbReference type="NCBI Taxonomy" id="44058"/>
    <lineage>
        <taxon>Eukaryota</taxon>
        <taxon>Sar</taxon>
        <taxon>Stramenopiles</taxon>
        <taxon>Ochrophyta</taxon>
        <taxon>Pelagophyceae</taxon>
        <taxon>Pelagomonadales</taxon>
        <taxon>Aureoumbra</taxon>
    </lineage>
</organism>
<sequence length="524" mass="60100">MGREGKWCCREAKRLETRFKDDVEGRRYVAQTLRLGGWMCRAFFVLDHELRGTKTQITDYRKLSAIDALCGFNATAAVLNTSSIDLKSPKRSRPVVIGVHHNGLGNTLFQYAYSRLVAWALGTSYASAMITENEGAMDHKIPPHTFEAWESFGLLFAPSDLEWRKSASRIAGDDRRGDAVCAPISPRMTGHYHGNGTFIYADRPADRRRKRPRQLLVALLARLRATTGARHHRKPPQIQLDALSDALPARQDDDLQIFTGRLRTDDDDDSTLSQQADAINNLISPRHHHRRQRYRQVDHRMLLSNKQNAKTNFEEKRTDRLRCIKFIGYFQEYALYRGLLPLVRQWLPFRLDRRITELPSTKDLVIHIRLCNAPYHVYKYFDIDNYFGPLLQRIKPRPGGSIRIITTCQAKDRGVTEELKKPPFHAIVTRPLLYDSTNSQLDKASGLAADFLYLAHATRLIICESTFSWWAAILSNATEIHAPASGMVPVAIDDPRFVFHDIVKRRYFGKPDIDHTTIAYQQFN</sequence>